<sequence>MKLSDELDFNRIQGLLQGFEWKVNRTEIKLTTLEMEVEKDRPEGGQNVSELEFDRIQGILQGFGWKTKKEETEE</sequence>
<accession>A0A0F9Q3A3</accession>
<reference evidence="1" key="1">
    <citation type="journal article" date="2015" name="Nature">
        <title>Complex archaea that bridge the gap between prokaryotes and eukaryotes.</title>
        <authorList>
            <person name="Spang A."/>
            <person name="Saw J.H."/>
            <person name="Jorgensen S.L."/>
            <person name="Zaremba-Niedzwiedzka K."/>
            <person name="Martijn J."/>
            <person name="Lind A.E."/>
            <person name="van Eijk R."/>
            <person name="Schleper C."/>
            <person name="Guy L."/>
            <person name="Ettema T.J."/>
        </authorList>
    </citation>
    <scope>NUCLEOTIDE SEQUENCE</scope>
</reference>
<gene>
    <name evidence="1" type="ORF">LCGC14_0823800</name>
</gene>
<organism evidence="1">
    <name type="scientific">marine sediment metagenome</name>
    <dbReference type="NCBI Taxonomy" id="412755"/>
    <lineage>
        <taxon>unclassified sequences</taxon>
        <taxon>metagenomes</taxon>
        <taxon>ecological metagenomes</taxon>
    </lineage>
</organism>
<proteinExistence type="predicted"/>
<evidence type="ECO:0000313" key="1">
    <source>
        <dbReference type="EMBL" id="KKN31467.1"/>
    </source>
</evidence>
<comment type="caution">
    <text evidence="1">The sequence shown here is derived from an EMBL/GenBank/DDBJ whole genome shotgun (WGS) entry which is preliminary data.</text>
</comment>
<dbReference type="EMBL" id="LAZR01002326">
    <property type="protein sequence ID" value="KKN31467.1"/>
    <property type="molecule type" value="Genomic_DNA"/>
</dbReference>
<name>A0A0F9Q3A3_9ZZZZ</name>
<protein>
    <submittedName>
        <fullName evidence="1">Uncharacterized protein</fullName>
    </submittedName>
</protein>
<dbReference type="AlphaFoldDB" id="A0A0F9Q3A3"/>